<dbReference type="EMBL" id="PQCO01000019">
    <property type="protein sequence ID" value="PUE05777.1"/>
    <property type="molecule type" value="Genomic_DNA"/>
</dbReference>
<dbReference type="Proteomes" id="UP000250928">
    <property type="component" value="Unassembled WGS sequence"/>
</dbReference>
<dbReference type="AlphaFoldDB" id="A0A6N4E7H7"/>
<proteinExistence type="predicted"/>
<feature type="region of interest" description="Disordered" evidence="1">
    <location>
        <begin position="190"/>
        <end position="220"/>
    </location>
</feature>
<sequence length="220" mass="24912">MVRPSTPFISASVRRETILKSIRHLWAALTLLLLWLPPLKAVEVQSDAVRIGVLAKRGESTALGKWQATADYLTRRIDDRTFHIVPLTFDEIPPVVRGGLIDFVIVNPAIYTDLAVRYDIRRILTLVNRLTNDQNASQFGSVVFTRHDRPDALTWSEISSAQWAGVHETSLGGWILMLQECRYLVKDFGTSQSPKSTRQRDSRYCPDRPALITTPSRTLQ</sequence>
<feature type="non-terminal residue" evidence="2">
    <location>
        <position position="220"/>
    </location>
</feature>
<organism evidence="2 3">
    <name type="scientific">Candidatus Sedimenticola endophacoides</name>
    <dbReference type="NCBI Taxonomy" id="2548426"/>
    <lineage>
        <taxon>Bacteria</taxon>
        <taxon>Pseudomonadati</taxon>
        <taxon>Pseudomonadota</taxon>
        <taxon>Gammaproteobacteria</taxon>
        <taxon>Chromatiales</taxon>
        <taxon>Sedimenticolaceae</taxon>
        <taxon>Sedimenticola</taxon>
    </lineage>
</organism>
<protein>
    <submittedName>
        <fullName evidence="2">Uncharacterized protein</fullName>
    </submittedName>
</protein>
<reference evidence="2 3" key="1">
    <citation type="submission" date="2018-01" db="EMBL/GenBank/DDBJ databases">
        <title>Novel co-symbiosis in the lucinid bivalve Phacoides pectinatus.</title>
        <authorList>
            <person name="Lim S.J."/>
            <person name="Davis B.G."/>
            <person name="Gill D.E."/>
            <person name="Engel A.S."/>
            <person name="Anderson L.C."/>
            <person name="Campbell B.J."/>
        </authorList>
    </citation>
    <scope>NUCLEOTIDE SEQUENCE [LARGE SCALE GENOMIC DNA]</scope>
    <source>
        <strain evidence="2">N3_P5</strain>
    </source>
</reference>
<evidence type="ECO:0000313" key="3">
    <source>
        <dbReference type="Proteomes" id="UP000250928"/>
    </source>
</evidence>
<evidence type="ECO:0000256" key="1">
    <source>
        <dbReference type="SAM" id="MobiDB-lite"/>
    </source>
</evidence>
<dbReference type="Pfam" id="PF12974">
    <property type="entry name" value="Phosphonate-bd"/>
    <property type="match status" value="1"/>
</dbReference>
<name>A0A6N4E7H7_9GAMM</name>
<evidence type="ECO:0000313" key="2">
    <source>
        <dbReference type="EMBL" id="PUE05777.1"/>
    </source>
</evidence>
<accession>A0A6N4E7H7</accession>
<comment type="caution">
    <text evidence="2">The sequence shown here is derived from an EMBL/GenBank/DDBJ whole genome shotgun (WGS) entry which is preliminary data.</text>
</comment>
<gene>
    <name evidence="2" type="ORF">C3L24_00185</name>
</gene>